<proteinExistence type="predicted"/>
<accession>A0ABR3XRH1</accession>
<protein>
    <recommendedName>
        <fullName evidence="4">Secreted protein</fullName>
    </recommendedName>
</protein>
<feature type="transmembrane region" description="Helical" evidence="1">
    <location>
        <begin position="52"/>
        <end position="71"/>
    </location>
</feature>
<name>A0ABR3XRH1_9PEZI</name>
<dbReference type="Proteomes" id="UP001586593">
    <property type="component" value="Unassembled WGS sequence"/>
</dbReference>
<keyword evidence="1" id="KW-0812">Transmembrane</keyword>
<sequence>MVIYIFKYYLILCFCSATHFWGVVRYRDVFTCSAERGSFSFPPQKSRTHVRVIWFALSLCLSCPVVVTPTISDSVWSKIRGRVISCVFFGNPTRRWILQSLQFAVKVSPFNLTVWGRHGEPRVLQDGSLSPPHRNPSILECPAPVMTAHIGYGYRRNEWAFVERKISGIGLHGRLCCSEFITTFVWNVVKRN</sequence>
<keyword evidence="1" id="KW-0472">Membrane</keyword>
<keyword evidence="3" id="KW-1185">Reference proteome</keyword>
<reference evidence="2 3" key="1">
    <citation type="journal article" date="2024" name="Commun. Biol.">
        <title>Comparative genomic analysis of thermophilic fungi reveals convergent evolutionary adaptations and gene losses.</title>
        <authorList>
            <person name="Steindorff A.S."/>
            <person name="Aguilar-Pontes M.V."/>
            <person name="Robinson A.J."/>
            <person name="Andreopoulos B."/>
            <person name="LaButti K."/>
            <person name="Kuo A."/>
            <person name="Mondo S."/>
            <person name="Riley R."/>
            <person name="Otillar R."/>
            <person name="Haridas S."/>
            <person name="Lipzen A."/>
            <person name="Grimwood J."/>
            <person name="Schmutz J."/>
            <person name="Clum A."/>
            <person name="Reid I.D."/>
            <person name="Moisan M.C."/>
            <person name="Butler G."/>
            <person name="Nguyen T.T.M."/>
            <person name="Dewar K."/>
            <person name="Conant G."/>
            <person name="Drula E."/>
            <person name="Henrissat B."/>
            <person name="Hansel C."/>
            <person name="Singer S."/>
            <person name="Hutchinson M.I."/>
            <person name="de Vries R.P."/>
            <person name="Natvig D.O."/>
            <person name="Powell A.J."/>
            <person name="Tsang A."/>
            <person name="Grigoriev I.V."/>
        </authorList>
    </citation>
    <scope>NUCLEOTIDE SEQUENCE [LARGE SCALE GENOMIC DNA]</scope>
    <source>
        <strain evidence="2 3">ATCC 24622</strain>
    </source>
</reference>
<comment type="caution">
    <text evidence="2">The sequence shown here is derived from an EMBL/GenBank/DDBJ whole genome shotgun (WGS) entry which is preliminary data.</text>
</comment>
<evidence type="ECO:0000313" key="2">
    <source>
        <dbReference type="EMBL" id="KAL1878597.1"/>
    </source>
</evidence>
<gene>
    <name evidence="2" type="ORF">VTK73DRAFT_7775</name>
</gene>
<evidence type="ECO:0000256" key="1">
    <source>
        <dbReference type="SAM" id="Phobius"/>
    </source>
</evidence>
<dbReference type="EMBL" id="JAZHXJ010000051">
    <property type="protein sequence ID" value="KAL1878597.1"/>
    <property type="molecule type" value="Genomic_DNA"/>
</dbReference>
<evidence type="ECO:0000313" key="3">
    <source>
        <dbReference type="Proteomes" id="UP001586593"/>
    </source>
</evidence>
<organism evidence="2 3">
    <name type="scientific">Phialemonium thermophilum</name>
    <dbReference type="NCBI Taxonomy" id="223376"/>
    <lineage>
        <taxon>Eukaryota</taxon>
        <taxon>Fungi</taxon>
        <taxon>Dikarya</taxon>
        <taxon>Ascomycota</taxon>
        <taxon>Pezizomycotina</taxon>
        <taxon>Sordariomycetes</taxon>
        <taxon>Sordariomycetidae</taxon>
        <taxon>Cephalothecales</taxon>
        <taxon>Cephalothecaceae</taxon>
        <taxon>Phialemonium</taxon>
    </lineage>
</organism>
<keyword evidence="1" id="KW-1133">Transmembrane helix</keyword>
<evidence type="ECO:0008006" key="4">
    <source>
        <dbReference type="Google" id="ProtNLM"/>
    </source>
</evidence>
<feature type="transmembrane region" description="Helical" evidence="1">
    <location>
        <begin position="6"/>
        <end position="24"/>
    </location>
</feature>